<evidence type="ECO:0000313" key="7">
    <source>
        <dbReference type="EMBL" id="KKS03949.1"/>
    </source>
</evidence>
<evidence type="ECO:0000256" key="2">
    <source>
        <dbReference type="ARBA" id="ARBA00022481"/>
    </source>
</evidence>
<comment type="subcellular location">
    <subcellularLocation>
        <location evidence="1">Membrane</location>
        <topology evidence="1">Single-pass membrane protein</topology>
    </subcellularLocation>
</comment>
<name>A0A0G0VSS1_9BACT</name>
<dbReference type="AlphaFoldDB" id="A0A0G0VSS1"/>
<proteinExistence type="predicted"/>
<feature type="transmembrane region" description="Helical" evidence="6">
    <location>
        <begin position="12"/>
        <end position="36"/>
    </location>
</feature>
<evidence type="ECO:0000256" key="4">
    <source>
        <dbReference type="ARBA" id="ARBA00022989"/>
    </source>
</evidence>
<comment type="caution">
    <text evidence="7">The sequence shown here is derived from an EMBL/GenBank/DDBJ whole genome shotgun (WGS) entry which is preliminary data.</text>
</comment>
<dbReference type="Pfam" id="PF07963">
    <property type="entry name" value="N_methyl"/>
    <property type="match status" value="1"/>
</dbReference>
<reference evidence="7 8" key="1">
    <citation type="journal article" date="2015" name="Nature">
        <title>rRNA introns, odd ribosomes, and small enigmatic genomes across a large radiation of phyla.</title>
        <authorList>
            <person name="Brown C.T."/>
            <person name="Hug L.A."/>
            <person name="Thomas B.C."/>
            <person name="Sharon I."/>
            <person name="Castelle C.J."/>
            <person name="Singh A."/>
            <person name="Wilkins M.J."/>
            <person name="Williams K.H."/>
            <person name="Banfield J.F."/>
        </authorList>
    </citation>
    <scope>NUCLEOTIDE SEQUENCE [LARGE SCALE GENOMIC DNA]</scope>
</reference>
<dbReference type="GO" id="GO:0016020">
    <property type="term" value="C:membrane"/>
    <property type="evidence" value="ECO:0007669"/>
    <property type="project" value="UniProtKB-SubCell"/>
</dbReference>
<evidence type="ECO:0000313" key="8">
    <source>
        <dbReference type="Proteomes" id="UP000034493"/>
    </source>
</evidence>
<dbReference type="EMBL" id="LCBC01000012">
    <property type="protein sequence ID" value="KKS03949.1"/>
    <property type="molecule type" value="Genomic_DNA"/>
</dbReference>
<dbReference type="SUPFAM" id="SSF54523">
    <property type="entry name" value="Pili subunits"/>
    <property type="match status" value="1"/>
</dbReference>
<evidence type="ECO:0000256" key="6">
    <source>
        <dbReference type="SAM" id="Phobius"/>
    </source>
</evidence>
<dbReference type="NCBIfam" id="TIGR02532">
    <property type="entry name" value="IV_pilin_GFxxxE"/>
    <property type="match status" value="1"/>
</dbReference>
<dbReference type="GO" id="GO:0015628">
    <property type="term" value="P:protein secretion by the type II secretion system"/>
    <property type="evidence" value="ECO:0007669"/>
    <property type="project" value="InterPro"/>
</dbReference>
<keyword evidence="4 6" id="KW-1133">Transmembrane helix</keyword>
<dbReference type="PRINTS" id="PR00885">
    <property type="entry name" value="BCTERIALGSPH"/>
</dbReference>
<evidence type="ECO:0000256" key="5">
    <source>
        <dbReference type="ARBA" id="ARBA00023136"/>
    </source>
</evidence>
<sequence>MVIPARKKLFRGFTLIELLIVIAILGILAAAVLVAVNPKKRQDQAKDANIKADVGSIATGLQAYFTSPGQGSYPLTLLKLEENKDLVKVPTPPAGAGAEYVYAVNPSATCDGTATAQCISASVSAPLFDKTATDEVWCWQSSTGKGQPVTAAVGCPAN</sequence>
<gene>
    <name evidence="7" type="ORF">UU56_C0012G0023</name>
</gene>
<accession>A0A0G0VSS1</accession>
<dbReference type="GO" id="GO:0015627">
    <property type="term" value="C:type II protein secretion system complex"/>
    <property type="evidence" value="ECO:0007669"/>
    <property type="project" value="InterPro"/>
</dbReference>
<keyword evidence="3 6" id="KW-0812">Transmembrane</keyword>
<dbReference type="InterPro" id="IPR045584">
    <property type="entry name" value="Pilin-like"/>
</dbReference>
<dbReference type="Gene3D" id="3.30.700.10">
    <property type="entry name" value="Glycoprotein, Type 4 Pilin"/>
    <property type="match status" value="1"/>
</dbReference>
<keyword evidence="5 6" id="KW-0472">Membrane</keyword>
<dbReference type="InterPro" id="IPR002416">
    <property type="entry name" value="T2SS_protein-GspH"/>
</dbReference>
<dbReference type="PROSITE" id="PS00409">
    <property type="entry name" value="PROKAR_NTER_METHYL"/>
    <property type="match status" value="1"/>
</dbReference>
<evidence type="ECO:0000256" key="1">
    <source>
        <dbReference type="ARBA" id="ARBA00004167"/>
    </source>
</evidence>
<keyword evidence="2" id="KW-0488">Methylation</keyword>
<organism evidence="7 8">
    <name type="scientific">Candidatus Curtissbacteria bacterium GW2011_GWA2_41_24</name>
    <dbReference type="NCBI Taxonomy" id="1618411"/>
    <lineage>
        <taxon>Bacteria</taxon>
        <taxon>Candidatus Curtissiibacteriota</taxon>
    </lineage>
</organism>
<dbReference type="InterPro" id="IPR012902">
    <property type="entry name" value="N_methyl_site"/>
</dbReference>
<evidence type="ECO:0000256" key="3">
    <source>
        <dbReference type="ARBA" id="ARBA00022692"/>
    </source>
</evidence>
<dbReference type="Proteomes" id="UP000034493">
    <property type="component" value="Unassembled WGS sequence"/>
</dbReference>
<protein>
    <submittedName>
        <fullName evidence="7">Uncharacterized protein</fullName>
    </submittedName>
</protein>